<dbReference type="EMBL" id="RDQO01000001">
    <property type="protein sequence ID" value="RMX08499.1"/>
    <property type="molecule type" value="Genomic_DNA"/>
</dbReference>
<dbReference type="AlphaFoldDB" id="A0A3M6R0T6"/>
<keyword evidence="2" id="KW-1185">Reference proteome</keyword>
<comment type="caution">
    <text evidence="1">The sequence shown here is derived from an EMBL/GenBank/DDBJ whole genome shotgun (WGS) entry which is preliminary data.</text>
</comment>
<sequence length="272" mass="30659">MQQIVYGMIYDRTFLQPPTQMSSPVPQNETDRLAERLTALQERDEVSRFEERLIRKGIEKLRKTDTLSADLITCDLESLLGNREAVIRTIGNIEANGHAQEAGYGKFFFSARVLQASKAHEMLRYVFPHPTRPLHRSVEQLMLVGAHRAVLRFVEQAKAENIAIKGATMIPVAMKVVSILDRLQISDEQIIRLIDEAGVVLEKHGHHRTRGMMQFIIPPGTEDDTQQGALHIEYRVTASVDEASSMTWELADRIVERCLDVDGLTVGFAGIN</sequence>
<gene>
    <name evidence="1" type="ORF">D8I35_05325</name>
</gene>
<dbReference type="RefSeq" id="WP_122226625.1">
    <property type="nucleotide sequence ID" value="NZ_RDQO01000001.1"/>
</dbReference>
<organism evidence="1 2">
    <name type="scientific">Corticibacter populi</name>
    <dbReference type="NCBI Taxonomy" id="1550736"/>
    <lineage>
        <taxon>Bacteria</taxon>
        <taxon>Pseudomonadati</taxon>
        <taxon>Pseudomonadota</taxon>
        <taxon>Betaproteobacteria</taxon>
        <taxon>Burkholderiales</taxon>
        <taxon>Comamonadaceae</taxon>
        <taxon>Corticibacter</taxon>
    </lineage>
</organism>
<protein>
    <submittedName>
        <fullName evidence="1">Uncharacterized protein</fullName>
    </submittedName>
</protein>
<evidence type="ECO:0000313" key="1">
    <source>
        <dbReference type="EMBL" id="RMX08499.1"/>
    </source>
</evidence>
<accession>A0A3M6R0T6</accession>
<dbReference type="Proteomes" id="UP000278006">
    <property type="component" value="Unassembled WGS sequence"/>
</dbReference>
<reference evidence="1 2" key="1">
    <citation type="submission" date="2018-10" db="EMBL/GenBank/DDBJ databases">
        <title>Draft genome of Cortibacter populi DSM10536.</title>
        <authorList>
            <person name="Bernier A.-M."/>
            <person name="Bernard K."/>
        </authorList>
    </citation>
    <scope>NUCLEOTIDE SEQUENCE [LARGE SCALE GENOMIC DNA]</scope>
    <source>
        <strain evidence="1 2">DSM 105136</strain>
    </source>
</reference>
<name>A0A3M6R0T6_9BURK</name>
<proteinExistence type="predicted"/>
<evidence type="ECO:0000313" key="2">
    <source>
        <dbReference type="Proteomes" id="UP000278006"/>
    </source>
</evidence>